<feature type="domain" description="Activator of Hsp90 ATPase homologue 1/2-like C-terminal" evidence="2">
    <location>
        <begin position="16"/>
        <end position="147"/>
    </location>
</feature>
<name>A0A6N8SIM0_9HYPH</name>
<reference evidence="3 4" key="1">
    <citation type="submission" date="2019-12" db="EMBL/GenBank/DDBJ databases">
        <title>Shinella kummerowiae sp. nov., a symbiotic bacterium isolated from root nodules of the herbal legume Kummerowia stipulacea.</title>
        <authorList>
            <person name="Gao J."/>
        </authorList>
    </citation>
    <scope>NUCLEOTIDE SEQUENCE [LARGE SCALE GENOMIC DNA]</scope>
    <source>
        <strain evidence="3 4">CCBAU 25048</strain>
    </source>
</reference>
<dbReference type="Proteomes" id="UP000435802">
    <property type="component" value="Unassembled WGS sequence"/>
</dbReference>
<dbReference type="InterPro" id="IPR013538">
    <property type="entry name" value="ASHA1/2-like_C"/>
</dbReference>
<comment type="caution">
    <text evidence="3">The sequence shown here is derived from an EMBL/GenBank/DDBJ whole genome shotgun (WGS) entry which is preliminary data.</text>
</comment>
<evidence type="ECO:0000313" key="4">
    <source>
        <dbReference type="Proteomes" id="UP000435802"/>
    </source>
</evidence>
<organism evidence="3 4">
    <name type="scientific">Shinella kummerowiae</name>
    <dbReference type="NCBI Taxonomy" id="417745"/>
    <lineage>
        <taxon>Bacteria</taxon>
        <taxon>Pseudomonadati</taxon>
        <taxon>Pseudomonadota</taxon>
        <taxon>Alphaproteobacteria</taxon>
        <taxon>Hyphomicrobiales</taxon>
        <taxon>Rhizobiaceae</taxon>
        <taxon>Shinella</taxon>
    </lineage>
</organism>
<dbReference type="AlphaFoldDB" id="A0A6N8SIM0"/>
<dbReference type="RefSeq" id="WP_160862394.1">
    <property type="nucleotide sequence ID" value="NZ_WUMK01000013.1"/>
</dbReference>
<protein>
    <submittedName>
        <fullName evidence="3">ATPase</fullName>
    </submittedName>
</protein>
<dbReference type="EMBL" id="WUMK01000013">
    <property type="protein sequence ID" value="MXN48904.1"/>
    <property type="molecule type" value="Genomic_DNA"/>
</dbReference>
<proteinExistence type="inferred from homology"/>
<dbReference type="Gene3D" id="3.30.530.20">
    <property type="match status" value="1"/>
</dbReference>
<sequence>MSIEQGTIDITKTFAAPAAAVFSAWAEEAAQRAWGDPGPDWQMHFERFRFTVGESDICRFGSKDGPTYLNENRCLEIMPEKRIVYASLLREGGTLTFAGTVVVTFETVQGGTRMRFVEQGSYFDGRDKADDHRDGWRAMLEAMDGYLQRTARAGVTGALSGSPAAG</sequence>
<dbReference type="OrthoDB" id="9803476at2"/>
<evidence type="ECO:0000259" key="2">
    <source>
        <dbReference type="Pfam" id="PF08327"/>
    </source>
</evidence>
<evidence type="ECO:0000256" key="1">
    <source>
        <dbReference type="ARBA" id="ARBA00006817"/>
    </source>
</evidence>
<comment type="similarity">
    <text evidence="1">Belongs to the AHA1 family.</text>
</comment>
<accession>A0A6N8SIM0</accession>
<evidence type="ECO:0000313" key="3">
    <source>
        <dbReference type="EMBL" id="MXN48904.1"/>
    </source>
</evidence>
<keyword evidence="4" id="KW-1185">Reference proteome</keyword>
<gene>
    <name evidence="3" type="ORF">GR138_27265</name>
</gene>
<dbReference type="SUPFAM" id="SSF55961">
    <property type="entry name" value="Bet v1-like"/>
    <property type="match status" value="1"/>
</dbReference>
<dbReference type="Pfam" id="PF08327">
    <property type="entry name" value="AHSA1"/>
    <property type="match status" value="1"/>
</dbReference>
<dbReference type="InterPro" id="IPR023393">
    <property type="entry name" value="START-like_dom_sf"/>
</dbReference>